<organism evidence="3 4">
    <name type="scientific">Tolypocladium capitatum</name>
    <dbReference type="NCBI Taxonomy" id="45235"/>
    <lineage>
        <taxon>Eukaryota</taxon>
        <taxon>Fungi</taxon>
        <taxon>Dikarya</taxon>
        <taxon>Ascomycota</taxon>
        <taxon>Pezizomycotina</taxon>
        <taxon>Sordariomycetes</taxon>
        <taxon>Hypocreomycetidae</taxon>
        <taxon>Hypocreales</taxon>
        <taxon>Ophiocordycipitaceae</taxon>
        <taxon>Tolypocladium</taxon>
    </lineage>
</organism>
<accession>A0A2K3QA40</accession>
<dbReference type="InterPro" id="IPR008972">
    <property type="entry name" value="Cupredoxin"/>
</dbReference>
<dbReference type="PANTHER" id="PTHR34883">
    <property type="entry name" value="SERINE-RICH PROTEIN, PUTATIVE-RELATED-RELATED"/>
    <property type="match status" value="1"/>
</dbReference>
<evidence type="ECO:0000313" key="4">
    <source>
        <dbReference type="Proteomes" id="UP000236621"/>
    </source>
</evidence>
<dbReference type="InterPro" id="IPR052953">
    <property type="entry name" value="Ser-rich/MCO-related"/>
</dbReference>
<gene>
    <name evidence="3" type="ORF">TCAP_05629</name>
</gene>
<evidence type="ECO:0000256" key="2">
    <source>
        <dbReference type="SAM" id="SignalP"/>
    </source>
</evidence>
<sequence>MLFTSLKVAVLSLLAANAAAKTIQINAGGNGKDFSPSSVTAAKGDVIEFHFLKSLHNVAAGDFAKACSPLTTGGFYSGFIQPKSGGPTVFQVTVNSTDPIFYYCSVGNHCQDGMVGVVNPTSNLTLDKYASSAKSASSNISPDALYGGKLIQASDVTASASSTASSSPSSTSGNGASSTTGNSPTQTKATGAAGQLSVSLLAIAGVAAGAAAFAM</sequence>
<name>A0A2K3QA40_9HYPO</name>
<dbReference type="STRING" id="45235.A0A2K3QA40"/>
<dbReference type="SUPFAM" id="SSF49503">
    <property type="entry name" value="Cupredoxins"/>
    <property type="match status" value="1"/>
</dbReference>
<dbReference type="PANTHER" id="PTHR34883:SF15">
    <property type="entry name" value="EXTRACELLULAR SERINE-RICH PROTEIN"/>
    <property type="match status" value="1"/>
</dbReference>
<feature type="chain" id="PRO_5014426404" description="Extracellular serine-rich protein" evidence="2">
    <location>
        <begin position="21"/>
        <end position="215"/>
    </location>
</feature>
<evidence type="ECO:0000313" key="3">
    <source>
        <dbReference type="EMBL" id="PNY24420.1"/>
    </source>
</evidence>
<keyword evidence="4" id="KW-1185">Reference proteome</keyword>
<feature type="compositionally biased region" description="Low complexity" evidence="1">
    <location>
        <begin position="161"/>
        <end position="185"/>
    </location>
</feature>
<protein>
    <recommendedName>
        <fullName evidence="5">Extracellular serine-rich protein</fullName>
    </recommendedName>
</protein>
<evidence type="ECO:0008006" key="5">
    <source>
        <dbReference type="Google" id="ProtNLM"/>
    </source>
</evidence>
<evidence type="ECO:0000256" key="1">
    <source>
        <dbReference type="SAM" id="MobiDB-lite"/>
    </source>
</evidence>
<dbReference type="OrthoDB" id="5421909at2759"/>
<comment type="caution">
    <text evidence="3">The sequence shown here is derived from an EMBL/GenBank/DDBJ whole genome shotgun (WGS) entry which is preliminary data.</text>
</comment>
<dbReference type="CDD" id="cd00920">
    <property type="entry name" value="Cupredoxin"/>
    <property type="match status" value="1"/>
</dbReference>
<dbReference type="EMBL" id="NRSZ01000885">
    <property type="protein sequence ID" value="PNY24420.1"/>
    <property type="molecule type" value="Genomic_DNA"/>
</dbReference>
<feature type="region of interest" description="Disordered" evidence="1">
    <location>
        <begin position="161"/>
        <end position="189"/>
    </location>
</feature>
<dbReference type="Gene3D" id="2.60.40.420">
    <property type="entry name" value="Cupredoxins - blue copper proteins"/>
    <property type="match status" value="1"/>
</dbReference>
<proteinExistence type="predicted"/>
<feature type="signal peptide" evidence="2">
    <location>
        <begin position="1"/>
        <end position="20"/>
    </location>
</feature>
<keyword evidence="2" id="KW-0732">Signal</keyword>
<dbReference type="AlphaFoldDB" id="A0A2K3QA40"/>
<dbReference type="Proteomes" id="UP000236621">
    <property type="component" value="Unassembled WGS sequence"/>
</dbReference>
<reference evidence="3 4" key="1">
    <citation type="submission" date="2017-08" db="EMBL/GenBank/DDBJ databases">
        <title>Harnessing the power of phylogenomics to disentangle the directionality and signatures of interkingdom host jumping in the parasitic fungal genus Tolypocladium.</title>
        <authorList>
            <person name="Quandt C.A."/>
            <person name="Patterson W."/>
            <person name="Spatafora J.W."/>
        </authorList>
    </citation>
    <scope>NUCLEOTIDE SEQUENCE [LARGE SCALE GENOMIC DNA]</scope>
    <source>
        <strain evidence="3 4">CBS 113982</strain>
    </source>
</reference>